<gene>
    <name evidence="2" type="ORF">PPL_06876</name>
</gene>
<dbReference type="GeneID" id="31362357"/>
<dbReference type="PANTHER" id="PTHR37003:SF2">
    <property type="entry name" value="PESTICIDAL CRYSTAL PROTEIN N-TERMINAL DOMAIN-CONTAINING PROTEIN"/>
    <property type="match status" value="1"/>
</dbReference>
<protein>
    <recommendedName>
        <fullName evidence="1">Pesticidal crystal protein domain-containing protein</fullName>
    </recommendedName>
</protein>
<dbReference type="Proteomes" id="UP000001396">
    <property type="component" value="Unassembled WGS sequence"/>
</dbReference>
<name>D3BDS3_HETP5</name>
<dbReference type="EMBL" id="ADBJ01000031">
    <property type="protein sequence ID" value="EFA80054.1"/>
    <property type="molecule type" value="Genomic_DNA"/>
</dbReference>
<dbReference type="InterPro" id="IPR038979">
    <property type="entry name" value="Pest_crys"/>
</dbReference>
<evidence type="ECO:0000313" key="2">
    <source>
        <dbReference type="EMBL" id="EFA80054.1"/>
    </source>
</evidence>
<dbReference type="AlphaFoldDB" id="D3BDS3"/>
<proteinExistence type="predicted"/>
<feature type="domain" description="Pesticidal crystal protein" evidence="1">
    <location>
        <begin position="65"/>
        <end position="280"/>
    </location>
</feature>
<accession>D3BDS3</accession>
<dbReference type="PANTHER" id="PTHR37003">
    <property type="entry name" value="ENDOTOXIN_N DOMAIN-CONTAINING PROTEIN-RELATED"/>
    <property type="match status" value="1"/>
</dbReference>
<comment type="caution">
    <text evidence="2">The sequence shown here is derived from an EMBL/GenBank/DDBJ whole genome shotgun (WGS) entry which is preliminary data.</text>
</comment>
<dbReference type="GO" id="GO:0090729">
    <property type="term" value="F:toxin activity"/>
    <property type="evidence" value="ECO:0007669"/>
    <property type="project" value="InterPro"/>
</dbReference>
<dbReference type="GO" id="GO:0001907">
    <property type="term" value="P:symbiont-mediated killing of host cell"/>
    <property type="evidence" value="ECO:0007669"/>
    <property type="project" value="InterPro"/>
</dbReference>
<reference evidence="2 3" key="1">
    <citation type="journal article" date="2011" name="Genome Res.">
        <title>Phylogeny-wide analysis of social amoeba genomes highlights ancient origins for complex intercellular communication.</title>
        <authorList>
            <person name="Heidel A.J."/>
            <person name="Lawal H.M."/>
            <person name="Felder M."/>
            <person name="Schilde C."/>
            <person name="Helps N.R."/>
            <person name="Tunggal B."/>
            <person name="Rivero F."/>
            <person name="John U."/>
            <person name="Schleicher M."/>
            <person name="Eichinger L."/>
            <person name="Platzer M."/>
            <person name="Noegel A.A."/>
            <person name="Schaap P."/>
            <person name="Gloeckner G."/>
        </authorList>
    </citation>
    <scope>NUCLEOTIDE SEQUENCE [LARGE SCALE GENOMIC DNA]</scope>
    <source>
        <strain evidence="3">ATCC 26659 / Pp 5 / PN500</strain>
    </source>
</reference>
<dbReference type="InterPro" id="IPR005639">
    <property type="entry name" value="Pest_crys_dom_I"/>
</dbReference>
<dbReference type="InParanoid" id="D3BDS3"/>
<evidence type="ECO:0000313" key="3">
    <source>
        <dbReference type="Proteomes" id="UP000001396"/>
    </source>
</evidence>
<dbReference type="InterPro" id="IPR036716">
    <property type="entry name" value="Pest_crys_N_sf"/>
</dbReference>
<dbReference type="SUPFAM" id="SSF56849">
    <property type="entry name" value="delta-Endotoxin (insectocide), N-terminal domain"/>
    <property type="match status" value="1"/>
</dbReference>
<dbReference type="RefSeq" id="XP_020432174.1">
    <property type="nucleotide sequence ID" value="XM_020577726.1"/>
</dbReference>
<organism evidence="2 3">
    <name type="scientific">Heterostelium pallidum (strain ATCC 26659 / Pp 5 / PN500)</name>
    <name type="common">Cellular slime mold</name>
    <name type="synonym">Polysphondylium pallidum</name>
    <dbReference type="NCBI Taxonomy" id="670386"/>
    <lineage>
        <taxon>Eukaryota</taxon>
        <taxon>Amoebozoa</taxon>
        <taxon>Evosea</taxon>
        <taxon>Eumycetozoa</taxon>
        <taxon>Dictyostelia</taxon>
        <taxon>Acytosteliales</taxon>
        <taxon>Acytosteliaceae</taxon>
        <taxon>Heterostelium</taxon>
    </lineage>
</organism>
<evidence type="ECO:0000259" key="1">
    <source>
        <dbReference type="Pfam" id="PF03945"/>
    </source>
</evidence>
<keyword evidence="3" id="KW-1185">Reference proteome</keyword>
<dbReference type="Gene3D" id="1.20.190.10">
    <property type="entry name" value="Pesticidal crystal protein, N-terminal domain"/>
    <property type="match status" value="1"/>
</dbReference>
<dbReference type="Pfam" id="PF03945">
    <property type="entry name" value="Endotoxin_N"/>
    <property type="match status" value="1"/>
</dbReference>
<sequence>MSTLSLAGKQKILTFAGVFRSNFADSFGNFLEKSTTGNTPLVVNLANGNETINARNWAILITNILAGALAAIPGYGPALCAGSLLVLNIIFSNVAVEDDQNREIYDILERSNRKLVGGWNQSTIRGASTLLEQLLQYQLIVQQPPNEAEITKMKSLTDLILSFFSTHSEGMLLPGYEVISLPDYAAFITIHLKFLEDITLRSTYYKLSSTDQRYYMEQYSNLHQKYLDRIREVYNMGLNEIFQKYPEKRYEAGDYNALFNHIQNYRNFMIIHVFDMINMSFNVQHFGRPFDFINPRPLYSKVFCKTSLLVYNMSSPVLEVDHAAMDIRRMSANEIAYYLSTERSGLYVSDIRRIMVNADNSNIYSLQNDYSDNSYSKKYGSPDSGQQQFLAIPSGSFLFVNQIPIQNGGLKFIGTTGNNMKIGATDSFTINGSELVDYGGNRIGRITGIERSIPREPNLYGMVCTFFPNNVTPFTNLNPNLVNVINGTKIDYMTPFGNYELLADYQNIGMDALNARNYLFYNIECQSQPTEFMIQIQTEKFTPGFSVTIRESDQDPSQALTFNATSEVV</sequence>